<comment type="cofactor">
    <cofactor evidence="1">
        <name>FMN</name>
        <dbReference type="ChEBI" id="CHEBI:58210"/>
    </cofactor>
</comment>
<keyword evidence="3" id="KW-0288">FMN</keyword>
<evidence type="ECO:0000256" key="3">
    <source>
        <dbReference type="ARBA" id="ARBA00022643"/>
    </source>
</evidence>
<dbReference type="InterPro" id="IPR012349">
    <property type="entry name" value="Split_barrel_FMN-bd"/>
</dbReference>
<dbReference type="EMBL" id="LT670844">
    <property type="protein sequence ID" value="SHJ55420.1"/>
    <property type="molecule type" value="Genomic_DNA"/>
</dbReference>
<dbReference type="Gene3D" id="2.30.110.10">
    <property type="entry name" value="Electron Transport, Fmn-binding Protein, Chain A"/>
    <property type="match status" value="1"/>
</dbReference>
<organism evidence="6 7">
    <name type="scientific">Bradyrhizobium lablabi</name>
    <dbReference type="NCBI Taxonomy" id="722472"/>
    <lineage>
        <taxon>Bacteria</taxon>
        <taxon>Pseudomonadati</taxon>
        <taxon>Pseudomonadota</taxon>
        <taxon>Alphaproteobacteria</taxon>
        <taxon>Hyphomicrobiales</taxon>
        <taxon>Nitrobacteraceae</taxon>
        <taxon>Bradyrhizobium</taxon>
    </lineage>
</organism>
<dbReference type="AlphaFoldDB" id="A0A1M6K972"/>
<evidence type="ECO:0000313" key="7">
    <source>
        <dbReference type="Proteomes" id="UP000189935"/>
    </source>
</evidence>
<comment type="similarity">
    <text evidence="4">Belongs to the flavoredoxin family.</text>
</comment>
<dbReference type="PANTHER" id="PTHR33798">
    <property type="entry name" value="FLAVOPROTEIN OXYGENASE"/>
    <property type="match status" value="1"/>
</dbReference>
<dbReference type="Proteomes" id="UP000189935">
    <property type="component" value="Chromosome I"/>
</dbReference>
<name>A0A1M6K972_9BRAD</name>
<evidence type="ECO:0000256" key="1">
    <source>
        <dbReference type="ARBA" id="ARBA00001917"/>
    </source>
</evidence>
<dbReference type="OrthoDB" id="9783347at2"/>
<protein>
    <submittedName>
        <fullName evidence="6">NADH-FMN oxidoreductase RutF, flavin reductase (DIM6/NTAB) family</fullName>
    </submittedName>
</protein>
<gene>
    <name evidence="6" type="ORF">SAMN05444159_0904</name>
</gene>
<evidence type="ECO:0000313" key="6">
    <source>
        <dbReference type="EMBL" id="SHJ55420.1"/>
    </source>
</evidence>
<dbReference type="GO" id="GO:0010181">
    <property type="term" value="F:FMN binding"/>
    <property type="evidence" value="ECO:0007669"/>
    <property type="project" value="InterPro"/>
</dbReference>
<dbReference type="GO" id="GO:0016646">
    <property type="term" value="F:oxidoreductase activity, acting on the CH-NH group of donors, NAD or NADP as acceptor"/>
    <property type="evidence" value="ECO:0007669"/>
    <property type="project" value="UniProtKB-ARBA"/>
</dbReference>
<dbReference type="Pfam" id="PF01613">
    <property type="entry name" value="Flavin_Reduct"/>
    <property type="match status" value="1"/>
</dbReference>
<feature type="domain" description="Flavin reductase like" evidence="5">
    <location>
        <begin position="20"/>
        <end position="173"/>
    </location>
</feature>
<evidence type="ECO:0000256" key="4">
    <source>
        <dbReference type="ARBA" id="ARBA00038054"/>
    </source>
</evidence>
<dbReference type="SMART" id="SM00903">
    <property type="entry name" value="Flavin_Reduct"/>
    <property type="match status" value="1"/>
</dbReference>
<evidence type="ECO:0000259" key="5">
    <source>
        <dbReference type="SMART" id="SM00903"/>
    </source>
</evidence>
<dbReference type="RefSeq" id="WP_079537096.1">
    <property type="nucleotide sequence ID" value="NZ_LT670844.1"/>
</dbReference>
<evidence type="ECO:0000256" key="2">
    <source>
        <dbReference type="ARBA" id="ARBA00022630"/>
    </source>
</evidence>
<sequence length="223" mass="24287">MSGISFRELDPHDRYKLLCGVVVPRPIALVTTLDDNGKVNAAPFSFFNVFSEDPPLVVLGLQHKPDLSPKDTTRNIHRSGQFVIHMVDEALAAAMNDCAIDFPSGNSEVEATGLATLPSVDVAVPRLAAAPFALECRQHVALAFGPGRELLVGEVLRLHARDGLIDQARMHVDLEIYRPIGRLFGNLYAAQRDTFALTRESHAQWLARIKAGNGAGEPSNESQ</sequence>
<dbReference type="SUPFAM" id="SSF50475">
    <property type="entry name" value="FMN-binding split barrel"/>
    <property type="match status" value="1"/>
</dbReference>
<dbReference type="PANTHER" id="PTHR33798:SF5">
    <property type="entry name" value="FLAVIN REDUCTASE LIKE DOMAIN-CONTAINING PROTEIN"/>
    <property type="match status" value="1"/>
</dbReference>
<proteinExistence type="inferred from homology"/>
<reference evidence="6 7" key="1">
    <citation type="submission" date="2016-11" db="EMBL/GenBank/DDBJ databases">
        <authorList>
            <person name="Jaros S."/>
            <person name="Januszkiewicz K."/>
            <person name="Wedrychowicz H."/>
        </authorList>
    </citation>
    <scope>NUCLEOTIDE SEQUENCE [LARGE SCALE GENOMIC DNA]</scope>
    <source>
        <strain evidence="6 7">GAS499</strain>
    </source>
</reference>
<dbReference type="InterPro" id="IPR002563">
    <property type="entry name" value="Flavin_Rdtase-like_dom"/>
</dbReference>
<accession>A0A1M6K972</accession>
<keyword evidence="2" id="KW-0285">Flavoprotein</keyword>